<dbReference type="AlphaFoldDB" id="A0AB34J8Z1"/>
<accession>A0AB34J8Z1</accession>
<name>A0AB34J8Z1_PRYPA</name>
<evidence type="ECO:0000313" key="1">
    <source>
        <dbReference type="EMBL" id="KAL1515787.1"/>
    </source>
</evidence>
<dbReference type="EMBL" id="JBGBPQ010000011">
    <property type="protein sequence ID" value="KAL1515787.1"/>
    <property type="molecule type" value="Genomic_DNA"/>
</dbReference>
<dbReference type="Proteomes" id="UP001515480">
    <property type="component" value="Unassembled WGS sequence"/>
</dbReference>
<dbReference type="SUPFAM" id="SSF54160">
    <property type="entry name" value="Chromo domain-like"/>
    <property type="match status" value="1"/>
</dbReference>
<reference evidence="1 2" key="1">
    <citation type="journal article" date="2024" name="Science">
        <title>Giant polyketide synthase enzymes in the biosynthesis of giant marine polyether toxins.</title>
        <authorList>
            <person name="Fallon T.R."/>
            <person name="Shende V.V."/>
            <person name="Wierzbicki I.H."/>
            <person name="Pendleton A.L."/>
            <person name="Watervoot N.F."/>
            <person name="Auber R.P."/>
            <person name="Gonzalez D.J."/>
            <person name="Wisecaver J.H."/>
            <person name="Moore B.S."/>
        </authorList>
    </citation>
    <scope>NUCLEOTIDE SEQUENCE [LARGE SCALE GENOMIC DNA]</scope>
    <source>
        <strain evidence="1 2">12B1</strain>
    </source>
</reference>
<evidence type="ECO:0000313" key="2">
    <source>
        <dbReference type="Proteomes" id="UP001515480"/>
    </source>
</evidence>
<dbReference type="CDD" id="cd00024">
    <property type="entry name" value="CD_CSD"/>
    <property type="match status" value="1"/>
</dbReference>
<organism evidence="1 2">
    <name type="scientific">Prymnesium parvum</name>
    <name type="common">Toxic golden alga</name>
    <dbReference type="NCBI Taxonomy" id="97485"/>
    <lineage>
        <taxon>Eukaryota</taxon>
        <taxon>Haptista</taxon>
        <taxon>Haptophyta</taxon>
        <taxon>Prymnesiophyceae</taxon>
        <taxon>Prymnesiales</taxon>
        <taxon>Prymnesiaceae</taxon>
        <taxon>Prymnesium</taxon>
    </lineage>
</organism>
<keyword evidence="2" id="KW-1185">Reference proteome</keyword>
<sequence>MAPISLSKPLRTVAPVVKFQDESFKRPRVQAVPNDRRRLPSKAWWKVRRLKDLKVQNGARLWLVGWDGSDSNGQPWPDSWEPTINVSKDLIDDFLINRREEVSNRIPVDIRPLRTLVQRSMAAAVMKDKNSAFGRVHEINLDALSLRDLALYYINSIGEQYKVPIKEQYDPKDKITIVEVRLKDPKQIGDFCSFEKFLPKNVGMKSLRFKIGFLGRKSNSDAAIVAVVMLRCFDNRRVPGCVTFQVEFHTCHINGTFGTFTTPHLSKGLLKDRAFLDGVVEYARTQMPNSHPLMQKGWGELPSHVHELPINVALPDA</sequence>
<dbReference type="InterPro" id="IPR016197">
    <property type="entry name" value="Chromo-like_dom_sf"/>
</dbReference>
<gene>
    <name evidence="1" type="ORF">AB1Y20_002403</name>
</gene>
<proteinExistence type="predicted"/>
<protein>
    <submittedName>
        <fullName evidence="1">Uncharacterized protein</fullName>
    </submittedName>
</protein>
<comment type="caution">
    <text evidence="1">The sequence shown here is derived from an EMBL/GenBank/DDBJ whole genome shotgun (WGS) entry which is preliminary data.</text>
</comment>
<dbReference type="Gene3D" id="2.40.50.40">
    <property type="match status" value="1"/>
</dbReference>